<accession>A0A508A4G5</accession>
<dbReference type="GO" id="GO:0008234">
    <property type="term" value="F:cysteine-type peptidase activity"/>
    <property type="evidence" value="ECO:0007669"/>
    <property type="project" value="UniProtKB-KW"/>
</dbReference>
<proteinExistence type="inferred from homology"/>
<dbReference type="PANTHER" id="PTHR47359">
    <property type="entry name" value="PEPTIDOGLYCAN DL-ENDOPEPTIDASE CWLO"/>
    <property type="match status" value="1"/>
</dbReference>
<evidence type="ECO:0000256" key="5">
    <source>
        <dbReference type="ARBA" id="ARBA00022807"/>
    </source>
</evidence>
<dbReference type="AlphaFoldDB" id="A0A508A4G5"/>
<gene>
    <name evidence="8" type="ORF">FK256_02835</name>
</gene>
<keyword evidence="5" id="KW-0788">Thiol protease</keyword>
<protein>
    <recommendedName>
        <fullName evidence="7">NlpC/P60 domain-containing protein</fullName>
    </recommendedName>
</protein>
<dbReference type="Proteomes" id="UP000319010">
    <property type="component" value="Unassembled WGS sequence"/>
</dbReference>
<dbReference type="InterPro" id="IPR002477">
    <property type="entry name" value="Peptidoglycan-bd-like"/>
</dbReference>
<dbReference type="InterPro" id="IPR051794">
    <property type="entry name" value="PG_Endopeptidase_C40"/>
</dbReference>
<dbReference type="InterPro" id="IPR000064">
    <property type="entry name" value="NLP_P60_dom"/>
</dbReference>
<dbReference type="PROSITE" id="PS51170">
    <property type="entry name" value="CW"/>
    <property type="match status" value="1"/>
</dbReference>
<evidence type="ECO:0000256" key="1">
    <source>
        <dbReference type="ARBA" id="ARBA00007074"/>
    </source>
</evidence>
<keyword evidence="3" id="KW-0677">Repeat</keyword>
<dbReference type="InterPro" id="IPR036366">
    <property type="entry name" value="PGBDSf"/>
</dbReference>
<dbReference type="GO" id="GO:0006508">
    <property type="term" value="P:proteolysis"/>
    <property type="evidence" value="ECO:0007669"/>
    <property type="project" value="UniProtKB-KW"/>
</dbReference>
<dbReference type="InterPro" id="IPR038765">
    <property type="entry name" value="Papain-like_cys_pep_sf"/>
</dbReference>
<feature type="domain" description="NlpC/P60" evidence="7">
    <location>
        <begin position="193"/>
        <end position="331"/>
    </location>
</feature>
<evidence type="ECO:0000313" key="8">
    <source>
        <dbReference type="EMBL" id="TQD44816.1"/>
    </source>
</evidence>
<dbReference type="InterPro" id="IPR018337">
    <property type="entry name" value="Cell_wall/Cho-bd_repeat"/>
</dbReference>
<dbReference type="EMBL" id="VICB01000003">
    <property type="protein sequence ID" value="TQD44816.1"/>
    <property type="molecule type" value="Genomic_DNA"/>
</dbReference>
<comment type="similarity">
    <text evidence="1">Belongs to the peptidase C40 family.</text>
</comment>
<keyword evidence="4" id="KW-0378">Hydrolase</keyword>
<dbReference type="RefSeq" id="WP_211343509.1">
    <property type="nucleotide sequence ID" value="NZ_VICB01000003.1"/>
</dbReference>
<dbReference type="Pfam" id="PF01471">
    <property type="entry name" value="PG_binding_1"/>
    <property type="match status" value="1"/>
</dbReference>
<evidence type="ECO:0000313" key="9">
    <source>
        <dbReference type="Proteomes" id="UP000319010"/>
    </source>
</evidence>
<reference evidence="8 9" key="1">
    <citation type="submission" date="2019-06" db="EMBL/GenBank/DDBJ databases">
        <title>Draft genome sequence of Actinomyces johnsonii CCUG 34287T.</title>
        <authorList>
            <person name="Salva-Serra F."/>
            <person name="Cardew S."/>
            <person name="Moore E."/>
        </authorList>
    </citation>
    <scope>NUCLEOTIDE SEQUENCE [LARGE SCALE GENOMIC DNA]</scope>
    <source>
        <strain evidence="8 9">CCUG 34287</strain>
    </source>
</reference>
<dbReference type="SUPFAM" id="SSF47090">
    <property type="entry name" value="PGBD-like"/>
    <property type="match status" value="1"/>
</dbReference>
<dbReference type="Gene3D" id="2.10.270.10">
    <property type="entry name" value="Cholin Binding"/>
    <property type="match status" value="1"/>
</dbReference>
<dbReference type="SUPFAM" id="SSF69360">
    <property type="entry name" value="Cell wall binding repeat"/>
    <property type="match status" value="1"/>
</dbReference>
<name>A0A508A4G5_9ACTO</name>
<organism evidence="8 9">
    <name type="scientific">Actinomyces johnsonii</name>
    <dbReference type="NCBI Taxonomy" id="544581"/>
    <lineage>
        <taxon>Bacteria</taxon>
        <taxon>Bacillati</taxon>
        <taxon>Actinomycetota</taxon>
        <taxon>Actinomycetes</taxon>
        <taxon>Actinomycetales</taxon>
        <taxon>Actinomycetaceae</taxon>
        <taxon>Actinomyces</taxon>
    </lineage>
</organism>
<dbReference type="InterPro" id="IPR036365">
    <property type="entry name" value="PGBD-like_sf"/>
</dbReference>
<evidence type="ECO:0000259" key="7">
    <source>
        <dbReference type="PROSITE" id="PS51935"/>
    </source>
</evidence>
<dbReference type="Pfam" id="PF00877">
    <property type="entry name" value="NLPC_P60"/>
    <property type="match status" value="1"/>
</dbReference>
<sequence length="332" mass="36754">TGIMTTGWLSTGGHWFYLQSSGAMATGWLRVGSSWFYLDPTSGAMATDWLKDGATWYYLDPSTGAMVTGTRTINGNSQSFTSSGAWIGYQAPSGYLQPVSSITPLGWSTNTLTWGMNGIKVRIVQQRLGLWHSTKLASVDSSFVSAVRNFQRRTGLPQTGVVDESTWNALNTGFSWWVDQHQEVPTSLSATRGERIETMIGYAWNQIGSSYTWGGAGPYGLGFDCSGLVLQSLYKAGLDPQPINVIKHGWPDYRTSQELYRHPQMMHVPFNQRQRGDLIFYTSGGVVTHVAIYLGGDQVIHTDWMGRPARVDHITVSYGWNNITSDVVRPFP</sequence>
<keyword evidence="2" id="KW-0645">Protease</keyword>
<feature type="repeat" description="Cell wall-binding" evidence="6">
    <location>
        <begin position="5"/>
        <end position="24"/>
    </location>
</feature>
<dbReference type="PROSITE" id="PS51935">
    <property type="entry name" value="NLPC_P60"/>
    <property type="match status" value="1"/>
</dbReference>
<evidence type="ECO:0000256" key="3">
    <source>
        <dbReference type="ARBA" id="ARBA00022737"/>
    </source>
</evidence>
<evidence type="ECO:0000256" key="4">
    <source>
        <dbReference type="ARBA" id="ARBA00022801"/>
    </source>
</evidence>
<feature type="non-terminal residue" evidence="8">
    <location>
        <position position="1"/>
    </location>
</feature>
<dbReference type="Gene3D" id="1.10.101.10">
    <property type="entry name" value="PGBD-like superfamily/PGBD"/>
    <property type="match status" value="1"/>
</dbReference>
<evidence type="ECO:0000256" key="6">
    <source>
        <dbReference type="PROSITE-ProRule" id="PRU00591"/>
    </source>
</evidence>
<evidence type="ECO:0000256" key="2">
    <source>
        <dbReference type="ARBA" id="ARBA00022670"/>
    </source>
</evidence>
<dbReference type="SUPFAM" id="SSF54001">
    <property type="entry name" value="Cysteine proteinases"/>
    <property type="match status" value="1"/>
</dbReference>
<dbReference type="Gene3D" id="3.90.1720.10">
    <property type="entry name" value="endopeptidase domain like (from Nostoc punctiforme)"/>
    <property type="match status" value="1"/>
</dbReference>
<comment type="caution">
    <text evidence="8">The sequence shown here is derived from an EMBL/GenBank/DDBJ whole genome shotgun (WGS) entry which is preliminary data.</text>
</comment>
<dbReference type="Pfam" id="PF19127">
    <property type="entry name" value="Choline_bind_3"/>
    <property type="match status" value="1"/>
</dbReference>
<dbReference type="PANTHER" id="PTHR47359:SF3">
    <property type="entry name" value="NLP_P60 DOMAIN-CONTAINING PROTEIN-RELATED"/>
    <property type="match status" value="1"/>
</dbReference>